<evidence type="ECO:0000313" key="4">
    <source>
        <dbReference type="Proteomes" id="UP000319514"/>
    </source>
</evidence>
<keyword evidence="1" id="KW-0378">Hydrolase</keyword>
<dbReference type="EMBL" id="VFOQ01000001">
    <property type="protein sequence ID" value="TQL61841.1"/>
    <property type="molecule type" value="Genomic_DNA"/>
</dbReference>
<feature type="domain" description="Nudix hydrolase" evidence="2">
    <location>
        <begin position="21"/>
        <end position="151"/>
    </location>
</feature>
<dbReference type="Pfam" id="PF00293">
    <property type="entry name" value="NUDIX"/>
    <property type="match status" value="1"/>
</dbReference>
<dbReference type="CDD" id="cd03673">
    <property type="entry name" value="NUDIX_Ap6A_hydrolase"/>
    <property type="match status" value="1"/>
</dbReference>
<comment type="caution">
    <text evidence="3">The sequence shown here is derived from an EMBL/GenBank/DDBJ whole genome shotgun (WGS) entry which is preliminary data.</text>
</comment>
<accession>A0A542ZN96</accession>
<name>A0A542ZN96_9MICO</name>
<gene>
    <name evidence="3" type="ORF">FB474_3261</name>
</gene>
<dbReference type="GO" id="GO:0004081">
    <property type="term" value="F:bis(5'-nucleosyl)-tetraphosphatase (asymmetrical) activity"/>
    <property type="evidence" value="ECO:0007669"/>
    <property type="project" value="TreeGrafter"/>
</dbReference>
<dbReference type="InterPro" id="IPR013078">
    <property type="entry name" value="His_Pase_superF_clade-1"/>
</dbReference>
<dbReference type="SUPFAM" id="SSF55811">
    <property type="entry name" value="Nudix"/>
    <property type="match status" value="1"/>
</dbReference>
<organism evidence="3 4">
    <name type="scientific">Oryzihumus leptocrescens</name>
    <dbReference type="NCBI Taxonomy" id="297536"/>
    <lineage>
        <taxon>Bacteria</taxon>
        <taxon>Bacillati</taxon>
        <taxon>Actinomycetota</taxon>
        <taxon>Actinomycetes</taxon>
        <taxon>Micrococcales</taxon>
        <taxon>Intrasporangiaceae</taxon>
        <taxon>Oryzihumus</taxon>
    </lineage>
</organism>
<dbReference type="Pfam" id="PF00300">
    <property type="entry name" value="His_Phos_1"/>
    <property type="match status" value="1"/>
</dbReference>
<evidence type="ECO:0000256" key="1">
    <source>
        <dbReference type="ARBA" id="ARBA00022801"/>
    </source>
</evidence>
<dbReference type="InterPro" id="IPR029033">
    <property type="entry name" value="His_PPase_superfam"/>
</dbReference>
<dbReference type="GO" id="GO:0006167">
    <property type="term" value="P:AMP biosynthetic process"/>
    <property type="evidence" value="ECO:0007669"/>
    <property type="project" value="TreeGrafter"/>
</dbReference>
<dbReference type="Gene3D" id="3.40.50.1240">
    <property type="entry name" value="Phosphoglycerate mutase-like"/>
    <property type="match status" value="1"/>
</dbReference>
<dbReference type="RefSeq" id="WP_246092228.1">
    <property type="nucleotide sequence ID" value="NZ_BAAAKX010000012.1"/>
</dbReference>
<keyword evidence="4" id="KW-1185">Reference proteome</keyword>
<dbReference type="InterPro" id="IPR020084">
    <property type="entry name" value="NUDIX_hydrolase_CS"/>
</dbReference>
<dbReference type="PANTHER" id="PTHR21340:SF0">
    <property type="entry name" value="BIS(5'-NUCLEOSYL)-TETRAPHOSPHATASE [ASYMMETRICAL]"/>
    <property type="match status" value="1"/>
</dbReference>
<evidence type="ECO:0000259" key="2">
    <source>
        <dbReference type="PROSITE" id="PS51462"/>
    </source>
</evidence>
<dbReference type="Proteomes" id="UP000319514">
    <property type="component" value="Unassembled WGS sequence"/>
</dbReference>
<evidence type="ECO:0000313" key="3">
    <source>
        <dbReference type="EMBL" id="TQL61841.1"/>
    </source>
</evidence>
<dbReference type="SMART" id="SM00855">
    <property type="entry name" value="PGAM"/>
    <property type="match status" value="1"/>
</dbReference>
<protein>
    <submittedName>
        <fullName evidence="3">8-oxo-dGTP diphosphatase</fullName>
    </submittedName>
</protein>
<dbReference type="PROSITE" id="PS51462">
    <property type="entry name" value="NUDIX"/>
    <property type="match status" value="1"/>
</dbReference>
<sequence length="334" mass="35359">MTEGVTPGQVAAPIVGSAAARPVAAAGTLPWRLHDGSLEVLLVHRPAYDDWAWAKGKLDPGEEWPTCAARETWEETGLQVRLGRPLPPASYTFFDKAGELATKEVRYWAAEVTGGDGALVNEIDEVAWLPVAEASDRLHYARDRDQLRALVRASTAGRLATWPLVLVRHAHAVGRSTWAEPDPLRPLDAAGEARAETLVGLLGAYGITRLVTSPSVRCAATLAPYAAARGLKLRGKPVLSEEMYSVTPDRAMRPLERLLEGGRPGALCSHGPVLPSLLGRLARTLDPGEDEGGAGAAALEEAADLGMAKGEALVCHIAGTGATAQLVAVERHLP</sequence>
<dbReference type="PANTHER" id="PTHR21340">
    <property type="entry name" value="DIADENOSINE 5,5-P1,P4-TETRAPHOSPHATE PYROPHOSPHOHYDROLASE MUTT"/>
    <property type="match status" value="1"/>
</dbReference>
<dbReference type="PROSITE" id="PS00893">
    <property type="entry name" value="NUDIX_BOX"/>
    <property type="match status" value="1"/>
</dbReference>
<dbReference type="AlphaFoldDB" id="A0A542ZN96"/>
<dbReference type="SUPFAM" id="SSF53254">
    <property type="entry name" value="Phosphoglycerate mutase-like"/>
    <property type="match status" value="1"/>
</dbReference>
<dbReference type="GO" id="GO:0006754">
    <property type="term" value="P:ATP biosynthetic process"/>
    <property type="evidence" value="ECO:0007669"/>
    <property type="project" value="TreeGrafter"/>
</dbReference>
<dbReference type="InterPro" id="IPR015797">
    <property type="entry name" value="NUDIX_hydrolase-like_dom_sf"/>
</dbReference>
<dbReference type="InterPro" id="IPR000086">
    <property type="entry name" value="NUDIX_hydrolase_dom"/>
</dbReference>
<dbReference type="Gene3D" id="3.90.79.10">
    <property type="entry name" value="Nucleoside Triphosphate Pyrophosphohydrolase"/>
    <property type="match status" value="1"/>
</dbReference>
<dbReference type="InterPro" id="IPR051325">
    <property type="entry name" value="Nudix_hydrolase_domain"/>
</dbReference>
<proteinExistence type="predicted"/>
<reference evidence="3 4" key="1">
    <citation type="submission" date="2019-06" db="EMBL/GenBank/DDBJ databases">
        <title>Sequencing the genomes of 1000 actinobacteria strains.</title>
        <authorList>
            <person name="Klenk H.-P."/>
        </authorList>
    </citation>
    <scope>NUCLEOTIDE SEQUENCE [LARGE SCALE GENOMIC DNA]</scope>
    <source>
        <strain evidence="3 4">DSM 18082</strain>
    </source>
</reference>